<name>A0AAD8G6G5_ACIOX</name>
<evidence type="ECO:0000313" key="3">
    <source>
        <dbReference type="EMBL" id="KAK1165107.1"/>
    </source>
</evidence>
<feature type="transmembrane region" description="Helical" evidence="2">
    <location>
        <begin position="33"/>
        <end position="53"/>
    </location>
</feature>
<proteinExistence type="predicted"/>
<organism evidence="3 4">
    <name type="scientific">Acipenser oxyrinchus oxyrinchus</name>
    <dbReference type="NCBI Taxonomy" id="40147"/>
    <lineage>
        <taxon>Eukaryota</taxon>
        <taxon>Metazoa</taxon>
        <taxon>Chordata</taxon>
        <taxon>Craniata</taxon>
        <taxon>Vertebrata</taxon>
        <taxon>Euteleostomi</taxon>
        <taxon>Actinopterygii</taxon>
        <taxon>Chondrostei</taxon>
        <taxon>Acipenseriformes</taxon>
        <taxon>Acipenseridae</taxon>
        <taxon>Acipenser</taxon>
    </lineage>
</organism>
<feature type="transmembrane region" description="Helical" evidence="2">
    <location>
        <begin position="6"/>
        <end position="26"/>
    </location>
</feature>
<keyword evidence="4" id="KW-1185">Reference proteome</keyword>
<dbReference type="AlphaFoldDB" id="A0AAD8G6G5"/>
<keyword evidence="2" id="KW-1133">Transmembrane helix</keyword>
<keyword evidence="2" id="KW-0472">Membrane</keyword>
<dbReference type="PANTHER" id="PTHR28399">
    <property type="entry name" value="BARTTIN"/>
    <property type="match status" value="1"/>
</dbReference>
<sequence length="305" mass="33816">MAENKTFRYGLIVLGLFLVMIGMFIMSVDKPHIYATFCTLGVLMVVLGIVWSMCQCYPKVTFITVAEQESEFLIAQKYKLSVASIESEVPDKKSSSSSNYTCPEEAGMYDHSLPAYHQIEIMRHGTEDPLDLQSASPALSLESRAQETLGSVQARAEVHWVKMSQGENAAHSPSEDTLSAPCVPEWYRAAPLASFMEDSASLSTADPVSLQQPGPGLTELPRYEDIALIDAPPCEEQCPCHANTSGFLRDDCQRGAEPPPRGAVLQGPPERTSEEREEREEGEERELYYGVTDELLQIESDLERE</sequence>
<reference evidence="3" key="1">
    <citation type="submission" date="2022-02" db="EMBL/GenBank/DDBJ databases">
        <title>Atlantic sturgeon de novo genome assembly.</title>
        <authorList>
            <person name="Stock M."/>
            <person name="Klopp C."/>
            <person name="Guiguen Y."/>
            <person name="Cabau C."/>
            <person name="Parinello H."/>
            <person name="Santidrian Yebra-Pimentel E."/>
            <person name="Kuhl H."/>
            <person name="Dirks R.P."/>
            <person name="Guessner J."/>
            <person name="Wuertz S."/>
            <person name="Du K."/>
            <person name="Schartl M."/>
        </authorList>
    </citation>
    <scope>NUCLEOTIDE SEQUENCE</scope>
    <source>
        <strain evidence="3">STURGEONOMICS-FGT-2020</strain>
        <tissue evidence="3">Whole blood</tissue>
    </source>
</reference>
<dbReference type="Pfam" id="PF15462">
    <property type="entry name" value="Barttin"/>
    <property type="match status" value="1"/>
</dbReference>
<dbReference type="GO" id="GO:0006821">
    <property type="term" value="P:chloride transport"/>
    <property type="evidence" value="ECO:0007669"/>
    <property type="project" value="InterPro"/>
</dbReference>
<dbReference type="EMBL" id="JAGXEW010000012">
    <property type="protein sequence ID" value="KAK1165107.1"/>
    <property type="molecule type" value="Genomic_DNA"/>
</dbReference>
<comment type="caution">
    <text evidence="3">The sequence shown here is derived from an EMBL/GenBank/DDBJ whole genome shotgun (WGS) entry which is preliminary data.</text>
</comment>
<feature type="region of interest" description="Disordered" evidence="1">
    <location>
        <begin position="251"/>
        <end position="305"/>
    </location>
</feature>
<accession>A0AAD8G6G5</accession>
<evidence type="ECO:0000256" key="2">
    <source>
        <dbReference type="SAM" id="Phobius"/>
    </source>
</evidence>
<keyword evidence="2" id="KW-0812">Transmembrane</keyword>
<dbReference type="PANTHER" id="PTHR28399:SF1">
    <property type="entry name" value="BARTTIN"/>
    <property type="match status" value="1"/>
</dbReference>
<gene>
    <name evidence="3" type="primary">BSND</name>
    <name evidence="3" type="ORF">AOXY_G13555</name>
</gene>
<dbReference type="GO" id="GO:0017081">
    <property type="term" value="F:chloride channel regulator activity"/>
    <property type="evidence" value="ECO:0007669"/>
    <property type="project" value="TreeGrafter"/>
</dbReference>
<evidence type="ECO:0000313" key="4">
    <source>
        <dbReference type="Proteomes" id="UP001230051"/>
    </source>
</evidence>
<dbReference type="Proteomes" id="UP001230051">
    <property type="component" value="Unassembled WGS sequence"/>
</dbReference>
<protein>
    <submittedName>
        <fullName evidence="3">Barttin-like</fullName>
    </submittedName>
</protein>
<evidence type="ECO:0000256" key="1">
    <source>
        <dbReference type="SAM" id="MobiDB-lite"/>
    </source>
</evidence>
<dbReference type="GO" id="GO:0016323">
    <property type="term" value="C:basolateral plasma membrane"/>
    <property type="evidence" value="ECO:0007669"/>
    <property type="project" value="TreeGrafter"/>
</dbReference>
<dbReference type="InterPro" id="IPR029181">
    <property type="entry name" value="Barttin"/>
</dbReference>